<name>L5LMG9_MYODS</name>
<evidence type="ECO:0000313" key="2">
    <source>
        <dbReference type="Proteomes" id="UP000010556"/>
    </source>
</evidence>
<sequence>MPPSQHDDLISLLEEALVLGSIHGLVHAEVHWAKFSAQASCTGPLYTTEKMPRYRTFLTLDIGCLVDERATRYLHPALPPNSDPGCCFLAGRHVHSSAREVHTLLAAPTATILHSVTKKSAPFFFTFRDISPPST</sequence>
<proteinExistence type="predicted"/>
<evidence type="ECO:0000313" key="1">
    <source>
        <dbReference type="EMBL" id="ELK27649.1"/>
    </source>
</evidence>
<gene>
    <name evidence="1" type="ORF">MDA_GLEAN10007081</name>
</gene>
<keyword evidence="2" id="KW-1185">Reference proteome</keyword>
<dbReference type="EMBL" id="KB110074">
    <property type="protein sequence ID" value="ELK27649.1"/>
    <property type="molecule type" value="Genomic_DNA"/>
</dbReference>
<reference evidence="2" key="1">
    <citation type="journal article" date="2013" name="Science">
        <title>Comparative analysis of bat genomes provides insight into the evolution of flight and immunity.</title>
        <authorList>
            <person name="Zhang G."/>
            <person name="Cowled C."/>
            <person name="Shi Z."/>
            <person name="Huang Z."/>
            <person name="Bishop-Lilly K.A."/>
            <person name="Fang X."/>
            <person name="Wynne J.W."/>
            <person name="Xiong Z."/>
            <person name="Baker M.L."/>
            <person name="Zhao W."/>
            <person name="Tachedjian M."/>
            <person name="Zhu Y."/>
            <person name="Zhou P."/>
            <person name="Jiang X."/>
            <person name="Ng J."/>
            <person name="Yang L."/>
            <person name="Wu L."/>
            <person name="Xiao J."/>
            <person name="Feng Y."/>
            <person name="Chen Y."/>
            <person name="Sun X."/>
            <person name="Zhang Y."/>
            <person name="Marsh G.A."/>
            <person name="Crameri G."/>
            <person name="Broder C.C."/>
            <person name="Frey K.G."/>
            <person name="Wang L.F."/>
            <person name="Wang J."/>
        </authorList>
    </citation>
    <scope>NUCLEOTIDE SEQUENCE [LARGE SCALE GENOMIC DNA]</scope>
</reference>
<dbReference type="AlphaFoldDB" id="L5LMG9"/>
<accession>L5LMG9</accession>
<dbReference type="Proteomes" id="UP000010556">
    <property type="component" value="Unassembled WGS sequence"/>
</dbReference>
<protein>
    <submittedName>
        <fullName evidence="1">Uncharacterized protein</fullName>
    </submittedName>
</protein>
<organism evidence="1 2">
    <name type="scientific">Myotis davidii</name>
    <name type="common">David's myotis</name>
    <dbReference type="NCBI Taxonomy" id="225400"/>
    <lineage>
        <taxon>Eukaryota</taxon>
        <taxon>Metazoa</taxon>
        <taxon>Chordata</taxon>
        <taxon>Craniata</taxon>
        <taxon>Vertebrata</taxon>
        <taxon>Euteleostomi</taxon>
        <taxon>Mammalia</taxon>
        <taxon>Eutheria</taxon>
        <taxon>Laurasiatheria</taxon>
        <taxon>Chiroptera</taxon>
        <taxon>Yangochiroptera</taxon>
        <taxon>Vespertilionidae</taxon>
        <taxon>Myotis</taxon>
    </lineage>
</organism>